<evidence type="ECO:0000313" key="3">
    <source>
        <dbReference type="Proteomes" id="UP000008549"/>
    </source>
</evidence>
<feature type="compositionally biased region" description="Basic residues" evidence="1">
    <location>
        <begin position="20"/>
        <end position="31"/>
    </location>
</feature>
<feature type="compositionally biased region" description="Pro residues" evidence="1">
    <location>
        <begin position="56"/>
        <end position="70"/>
    </location>
</feature>
<evidence type="ECO:0000256" key="1">
    <source>
        <dbReference type="SAM" id="MobiDB-lite"/>
    </source>
</evidence>
<dbReference type="RefSeq" id="XP_045099334.1">
    <property type="nucleotide sequence ID" value="XM_045241201.1"/>
</dbReference>
<feature type="compositionally biased region" description="Polar residues" evidence="1">
    <location>
        <begin position="1"/>
        <end position="10"/>
    </location>
</feature>
<evidence type="ECO:0000313" key="4">
    <source>
        <dbReference type="WormBase" id="CBG25379"/>
    </source>
</evidence>
<name>B6IIP3_CAEBR</name>
<accession>B6IIP3</accession>
<feature type="region of interest" description="Disordered" evidence="1">
    <location>
        <begin position="1"/>
        <end position="90"/>
    </location>
</feature>
<dbReference type="AlphaFoldDB" id="B6IIP3"/>
<dbReference type="EMBL" id="HE600940">
    <property type="protein sequence ID" value="CAR99773.1"/>
    <property type="molecule type" value="Genomic_DNA"/>
</dbReference>
<dbReference type="HOGENOM" id="CLU_649303_0_0_1"/>
<gene>
    <name evidence="2 4" type="ORF">CBG25379</name>
    <name evidence="2" type="ORF">CBG_25379</name>
</gene>
<dbReference type="CTD" id="68916870"/>
<organism evidence="2 3">
    <name type="scientific">Caenorhabditis briggsae</name>
    <dbReference type="NCBI Taxonomy" id="6238"/>
    <lineage>
        <taxon>Eukaryota</taxon>
        <taxon>Metazoa</taxon>
        <taxon>Ecdysozoa</taxon>
        <taxon>Nematoda</taxon>
        <taxon>Chromadorea</taxon>
        <taxon>Rhabditida</taxon>
        <taxon>Rhabditina</taxon>
        <taxon>Rhabditomorpha</taxon>
        <taxon>Rhabditoidea</taxon>
        <taxon>Rhabditidae</taxon>
        <taxon>Peloderinae</taxon>
        <taxon>Caenorhabditis</taxon>
    </lineage>
</organism>
<dbReference type="KEGG" id="cbr:CBG_25379"/>
<proteinExistence type="predicted"/>
<dbReference type="InParanoid" id="B6IIP3"/>
<sequence length="423" mass="49043">MTFGAFSSSASKEKDEVSIRNKKKNSHRPTKPAHVTSQSTSTSDIPPPAYTEYPIQPEPRPSTSRAPPPEYQRDPVVSGEPPYTSRQYAIPKNTKPEFIGILNQRLEQSRKLFGGDDGPIDVPTDIEEILNKLCYPAPGENSADYLLFKTELHALWRQNKDKQNKKWLSAAIKNMRYLDDAGNDLEREQRTLYEAFKKSREKEFLLALNQDLQGIYKDVQARNVMAEMGDVMIFFHFLRNKEEIEEACSTKHGLLEYFFEHPDHYLMREKFKTVLLFTDHIGLTVRSHSPMAKELDRYIKRQLPSAINVQEEKRIYIAGTGCVRDLGDYYINIVARSHRIILLNLVNSMSKFLGTALDEYFEFDTNAKEWQDVKRIYEAEIAQEGYVPVTNRSRTHVNILETRLKTMTVALETLKYNRDRRPH</sequence>
<dbReference type="Proteomes" id="UP000008549">
    <property type="component" value="Unassembled WGS sequence"/>
</dbReference>
<evidence type="ECO:0000313" key="2">
    <source>
        <dbReference type="EMBL" id="CAR99773.1"/>
    </source>
</evidence>
<keyword evidence="3" id="KW-1185">Reference proteome</keyword>
<reference evidence="2 3" key="1">
    <citation type="journal article" date="2003" name="PLoS Biol.">
        <title>The genome sequence of Caenorhabditis briggsae: a platform for comparative genomics.</title>
        <authorList>
            <person name="Stein L.D."/>
            <person name="Bao Z."/>
            <person name="Blasiar D."/>
            <person name="Blumenthal T."/>
            <person name="Brent M.R."/>
            <person name="Chen N."/>
            <person name="Chinwalla A."/>
            <person name="Clarke L."/>
            <person name="Clee C."/>
            <person name="Coghlan A."/>
            <person name="Coulson A."/>
            <person name="D'Eustachio P."/>
            <person name="Fitch D.H."/>
            <person name="Fulton L.A."/>
            <person name="Fulton R.E."/>
            <person name="Griffiths-Jones S."/>
            <person name="Harris T.W."/>
            <person name="Hillier L.W."/>
            <person name="Kamath R."/>
            <person name="Kuwabara P.E."/>
            <person name="Mardis E.R."/>
            <person name="Marra M.A."/>
            <person name="Miner T.L."/>
            <person name="Minx P."/>
            <person name="Mullikin J.C."/>
            <person name="Plumb R.W."/>
            <person name="Rogers J."/>
            <person name="Schein J.E."/>
            <person name="Sohrmann M."/>
            <person name="Spieth J."/>
            <person name="Stajich J.E."/>
            <person name="Wei C."/>
            <person name="Willey D."/>
            <person name="Wilson R.K."/>
            <person name="Durbin R."/>
            <person name="Waterston R.H."/>
        </authorList>
    </citation>
    <scope>NUCLEOTIDE SEQUENCE [LARGE SCALE GENOMIC DNA]</scope>
    <source>
        <strain evidence="2 3">AF16</strain>
    </source>
</reference>
<dbReference type="OMA" id="RTHMALI"/>
<feature type="compositionally biased region" description="Polar residues" evidence="1">
    <location>
        <begin position="35"/>
        <end position="44"/>
    </location>
</feature>
<reference evidence="2 3" key="2">
    <citation type="journal article" date="2011" name="PLoS Genet.">
        <title>Caenorhabditis briggsae recombinant inbred line genotypes reveal inter-strain incompatibility and the evolution of recombination.</title>
        <authorList>
            <person name="Ross J.A."/>
            <person name="Koboldt D.C."/>
            <person name="Staisch J.E."/>
            <person name="Chamberlin H.M."/>
            <person name="Gupta B.P."/>
            <person name="Miller R.D."/>
            <person name="Baird S.E."/>
            <person name="Haag E.S."/>
        </authorList>
    </citation>
    <scope>NUCLEOTIDE SEQUENCE [LARGE SCALE GENOMIC DNA]</scope>
    <source>
        <strain evidence="2 3">AF16</strain>
    </source>
</reference>
<dbReference type="GeneID" id="68916870"/>
<dbReference type="eggNOG" id="ENOG502RA2P">
    <property type="taxonomic scope" value="Eukaryota"/>
</dbReference>
<protein>
    <submittedName>
        <fullName evidence="2">Protein CBG25379</fullName>
    </submittedName>
</protein>
<dbReference type="WormBase" id="CBG25379">
    <property type="protein sequence ID" value="CBP48753"/>
    <property type="gene ID" value="WBGene00086793"/>
</dbReference>